<dbReference type="GO" id="GO:0008270">
    <property type="term" value="F:zinc ion binding"/>
    <property type="evidence" value="ECO:0007669"/>
    <property type="project" value="UniProtKB-UniRule"/>
</dbReference>
<evidence type="ECO:0000256" key="4">
    <source>
        <dbReference type="ARBA" id="ARBA00005178"/>
    </source>
</evidence>
<dbReference type="RefSeq" id="WP_118253323.1">
    <property type="nucleotide sequence ID" value="NZ_QRKB01000001.1"/>
</dbReference>
<reference evidence="30 31" key="1">
    <citation type="submission" date="2018-08" db="EMBL/GenBank/DDBJ databases">
        <title>A genome reference for cultivated species of the human gut microbiota.</title>
        <authorList>
            <person name="Zou Y."/>
            <person name="Xue W."/>
            <person name="Luo G."/>
        </authorList>
    </citation>
    <scope>NUCLEOTIDE SEQUENCE [LARGE SCALE GENOMIC DNA]</scope>
    <source>
        <strain evidence="30 31">AM16-54</strain>
    </source>
</reference>
<dbReference type="InterPro" id="IPR036724">
    <property type="entry name" value="Cobalamin-bd_sf"/>
</dbReference>
<evidence type="ECO:0000313" key="30">
    <source>
        <dbReference type="EMBL" id="RHH85421.1"/>
    </source>
</evidence>
<dbReference type="InterPro" id="IPR003726">
    <property type="entry name" value="HCY_dom"/>
</dbReference>
<dbReference type="PANTHER" id="PTHR45833">
    <property type="entry name" value="METHIONINE SYNTHASE"/>
    <property type="match status" value="1"/>
</dbReference>
<dbReference type="Gene3D" id="3.40.50.280">
    <property type="entry name" value="Cobalamin-binding domain"/>
    <property type="match status" value="1"/>
</dbReference>
<keyword evidence="14" id="KW-0677">Repeat</keyword>
<dbReference type="Pfam" id="PF00809">
    <property type="entry name" value="Pterin_bind"/>
    <property type="match status" value="1"/>
</dbReference>
<evidence type="ECO:0000256" key="1">
    <source>
        <dbReference type="ARBA" id="ARBA00001700"/>
    </source>
</evidence>
<protein>
    <recommendedName>
        <fullName evidence="7 20">Methionine synthase</fullName>
        <ecNumber evidence="6 20">2.1.1.13</ecNumber>
    </recommendedName>
    <alternativeName>
        <fullName evidence="19 21">5-methyltetrahydrofolate--homocysteine methyltransferase</fullName>
    </alternativeName>
</protein>
<keyword evidence="17 21" id="KW-0170">Cobalt</keyword>
<feature type="binding site" evidence="23">
    <location>
        <begin position="768"/>
        <end position="772"/>
    </location>
    <ligand>
        <name>methylcob(III)alamin</name>
        <dbReference type="ChEBI" id="CHEBI:28115"/>
    </ligand>
</feature>
<dbReference type="PANTHER" id="PTHR45833:SF1">
    <property type="entry name" value="METHIONINE SYNTHASE"/>
    <property type="match status" value="1"/>
</dbReference>
<keyword evidence="11 21" id="KW-0808">Transferase</keyword>
<feature type="binding site" evidence="23">
    <location>
        <position position="872"/>
    </location>
    <ligand>
        <name>methylcob(III)alamin</name>
        <dbReference type="ChEBI" id="CHEBI:28115"/>
    </ligand>
</feature>
<evidence type="ECO:0000256" key="14">
    <source>
        <dbReference type="ARBA" id="ARBA00022737"/>
    </source>
</evidence>
<accession>A0A3R6GYM7</accession>
<dbReference type="Gene3D" id="3.20.20.20">
    <property type="entry name" value="Dihydropteroate synthase-like"/>
    <property type="match status" value="1"/>
</dbReference>
<dbReference type="FunFam" id="3.20.20.330:FF:000001">
    <property type="entry name" value="Methionine synthase"/>
    <property type="match status" value="1"/>
</dbReference>
<dbReference type="SUPFAM" id="SSF82282">
    <property type="entry name" value="Homocysteine S-methyltransferase"/>
    <property type="match status" value="1"/>
</dbReference>
<keyword evidence="8 21" id="KW-0489">Methyltransferase</keyword>
<feature type="domain" description="B12-binding N-terminal" evidence="29">
    <location>
        <begin position="661"/>
        <end position="755"/>
    </location>
</feature>
<feature type="binding site" evidence="23">
    <location>
        <position position="705"/>
    </location>
    <ligand>
        <name>methylcob(III)alamin</name>
        <dbReference type="ChEBI" id="CHEBI:28115"/>
    </ligand>
</feature>
<feature type="binding site" evidence="22 24">
    <location>
        <position position="304"/>
    </location>
    <ligand>
        <name>Zn(2+)</name>
        <dbReference type="ChEBI" id="CHEBI:29105"/>
    </ligand>
</feature>
<keyword evidence="13 21" id="KW-0479">Metal-binding</keyword>
<dbReference type="GO" id="GO:0008705">
    <property type="term" value="F:methionine synthase activity"/>
    <property type="evidence" value="ECO:0007669"/>
    <property type="project" value="UniProtKB-UniRule"/>
</dbReference>
<gene>
    <name evidence="30" type="primary">metH</name>
    <name evidence="30" type="ORF">DW192_01425</name>
</gene>
<evidence type="ECO:0000256" key="7">
    <source>
        <dbReference type="ARBA" id="ARBA00013998"/>
    </source>
</evidence>
<dbReference type="InterPro" id="IPR000489">
    <property type="entry name" value="Pterin-binding_dom"/>
</dbReference>
<dbReference type="InterPro" id="IPR006158">
    <property type="entry name" value="Cobalamin-bd"/>
</dbReference>
<dbReference type="InterPro" id="IPR036594">
    <property type="entry name" value="Meth_synthase_dom"/>
</dbReference>
<comment type="pathway">
    <text evidence="4 21">Amino-acid biosynthesis; L-methionine biosynthesis via de novo pathway; L-methionine from L-homocysteine (MetH route): step 1/1.</text>
</comment>
<evidence type="ECO:0000256" key="24">
    <source>
        <dbReference type="PROSITE-ProRule" id="PRU00333"/>
    </source>
</evidence>
<dbReference type="NCBIfam" id="TIGR02082">
    <property type="entry name" value="metH"/>
    <property type="match status" value="1"/>
</dbReference>
<evidence type="ECO:0000256" key="19">
    <source>
        <dbReference type="ARBA" id="ARBA00031040"/>
    </source>
</evidence>
<evidence type="ECO:0000256" key="20">
    <source>
        <dbReference type="NCBIfam" id="TIGR02082"/>
    </source>
</evidence>
<evidence type="ECO:0000256" key="17">
    <source>
        <dbReference type="ARBA" id="ARBA00023285"/>
    </source>
</evidence>
<dbReference type="PIRSF" id="PIRSF000381">
    <property type="entry name" value="MetH"/>
    <property type="match status" value="1"/>
</dbReference>
<dbReference type="Gene3D" id="3.20.20.330">
    <property type="entry name" value="Homocysteine-binding-like domain"/>
    <property type="match status" value="1"/>
</dbReference>
<dbReference type="FunFam" id="3.20.20.20:FF:000002">
    <property type="entry name" value="Methionine synthase"/>
    <property type="match status" value="1"/>
</dbReference>
<feature type="domain" description="Pterin-binding" evidence="27">
    <location>
        <begin position="357"/>
        <end position="618"/>
    </location>
</feature>
<evidence type="ECO:0000259" key="27">
    <source>
        <dbReference type="PROSITE" id="PS50972"/>
    </source>
</evidence>
<dbReference type="CDD" id="cd00740">
    <property type="entry name" value="MeTr"/>
    <property type="match status" value="1"/>
</dbReference>
<feature type="binding site" evidence="22 24">
    <location>
        <position position="305"/>
    </location>
    <ligand>
        <name>Zn(2+)</name>
        <dbReference type="ChEBI" id="CHEBI:29105"/>
    </ligand>
</feature>
<dbReference type="SUPFAM" id="SSF51717">
    <property type="entry name" value="Dihydropteroate synthetase-like"/>
    <property type="match status" value="1"/>
</dbReference>
<evidence type="ECO:0000256" key="2">
    <source>
        <dbReference type="ARBA" id="ARBA00001947"/>
    </source>
</evidence>
<keyword evidence="12 21" id="KW-0949">S-adenosyl-L-methionine</keyword>
<evidence type="ECO:0000256" key="8">
    <source>
        <dbReference type="ARBA" id="ARBA00022603"/>
    </source>
</evidence>
<dbReference type="PROSITE" id="PS51332">
    <property type="entry name" value="B12_BINDING"/>
    <property type="match status" value="1"/>
</dbReference>
<feature type="binding site" evidence="22 24">
    <location>
        <position position="241"/>
    </location>
    <ligand>
        <name>Zn(2+)</name>
        <dbReference type="ChEBI" id="CHEBI:29105"/>
    </ligand>
</feature>
<dbReference type="AlphaFoldDB" id="A0A3R6GYM7"/>
<dbReference type="SUPFAM" id="SSF52242">
    <property type="entry name" value="Cobalamin (vitamin B12)-binding domain"/>
    <property type="match status" value="1"/>
</dbReference>
<evidence type="ECO:0000259" key="28">
    <source>
        <dbReference type="PROSITE" id="PS51332"/>
    </source>
</evidence>
<feature type="coiled-coil region" evidence="25">
    <location>
        <begin position="892"/>
        <end position="919"/>
    </location>
</feature>
<evidence type="ECO:0000256" key="16">
    <source>
        <dbReference type="ARBA" id="ARBA00023167"/>
    </source>
</evidence>
<evidence type="ECO:0000256" key="23">
    <source>
        <dbReference type="PIRSR" id="PIRSR000381-2"/>
    </source>
</evidence>
<evidence type="ECO:0000256" key="10">
    <source>
        <dbReference type="ARBA" id="ARBA00022628"/>
    </source>
</evidence>
<dbReference type="GO" id="GO:0031419">
    <property type="term" value="F:cobalamin binding"/>
    <property type="evidence" value="ECO:0007669"/>
    <property type="project" value="UniProtKB-UniRule"/>
</dbReference>
<organism evidence="30 31">
    <name type="scientific">Segatella copri</name>
    <dbReference type="NCBI Taxonomy" id="165179"/>
    <lineage>
        <taxon>Bacteria</taxon>
        <taxon>Pseudomonadati</taxon>
        <taxon>Bacteroidota</taxon>
        <taxon>Bacteroidia</taxon>
        <taxon>Bacteroidales</taxon>
        <taxon>Prevotellaceae</taxon>
        <taxon>Segatella</taxon>
    </lineage>
</organism>
<dbReference type="UniPathway" id="UPA00051">
    <property type="reaction ID" value="UER00081"/>
</dbReference>
<dbReference type="FunFam" id="3.40.50.280:FF:000006">
    <property type="entry name" value="Methionine synthase (B12-dependent)"/>
    <property type="match status" value="1"/>
</dbReference>
<dbReference type="GO" id="GO:0005829">
    <property type="term" value="C:cytosol"/>
    <property type="evidence" value="ECO:0007669"/>
    <property type="project" value="TreeGrafter"/>
</dbReference>
<keyword evidence="16 21" id="KW-0486">Methionine biosynthesis</keyword>
<proteinExistence type="inferred from homology"/>
<dbReference type="InterPro" id="IPR033706">
    <property type="entry name" value="Met_synthase_B12-bd"/>
</dbReference>
<feature type="binding site" evidence="23">
    <location>
        <position position="820"/>
    </location>
    <ligand>
        <name>methylcob(III)alamin</name>
        <dbReference type="ChEBI" id="CHEBI:28115"/>
    </ligand>
</feature>
<dbReference type="GO" id="GO:0050667">
    <property type="term" value="P:homocysteine metabolic process"/>
    <property type="evidence" value="ECO:0007669"/>
    <property type="project" value="TreeGrafter"/>
</dbReference>
<comment type="cofactor">
    <cofactor evidence="2 21 24">
        <name>Zn(2+)</name>
        <dbReference type="ChEBI" id="CHEBI:29105"/>
    </cofactor>
</comment>
<comment type="domain">
    <text evidence="21">Modular enzyme with four functionally distinct domains. The isolated Hcy-binding domain catalyzes methyl transfer from free methylcobalamin to homocysteine. The Hcy-binding domain in association with the pterin-binding domain catalyzes the methylation of cob(I)alamin by methyltetrahydrofolate and the methylation of homocysteine. The B12-binding domain binds the cofactor. The AdoMet activation domain binds S-adenosyl-L-methionine. Under aerobic conditions cob(I)alamin can be converted to inactive cob(II)alamin. Reductive methylation by S-adenosyl-L-methionine and flavodoxin regenerates methylcobalamin.</text>
</comment>
<sequence>MKNLREIVKEKILILDGAMGTEIQKYNLTEEDFRGERFRDLRGMMKGNNDMLNITRPDVISDIYRRYLEAGADIITANTFSCQRISQADYHLENCAREMAFEGARLARIECDKFSTPDKPRFVAGDVGPTNKTCSMSPDVSNPAAREITYDELFTDVCEQVDGLIEGGADVILIETIFDTLNCKAMIDAALTMMKKHGVELPVMISLTVSDLAGRTLSGQTVDAFLASLSPYPIFSVGMNCAFGAPQMKPFIEHMAQVAPYYISAHPNAGLPNEMGEYDETAESMAPQIAEFIDEGIVNIIGGCCGTSPEFIAHYARIAEGKKPHQVVEKPKYMWLSGLDLLQVDDSVQLPVDASRFVNVGERCNVAGSRKFLRLINEKNYEEAIGIARKQVADGAAVVDVNMDDGLLDAKAEMVNFLNMIAAEPDIAKVPVMIDSSKWDVIVAGLKCCQGKCIVNSISLKEGEEVFLSHARDVLRYGAAVVVMCFDEVGQATTFERRIEIAERAYHLLVDKLGMNPLDIIFDPNVLAIATGMEEHDNYAVEFIRATEWIHQNLPGAHVSGGVSNLSFSFRGNTYIREAIHCVFLHHAQQVGMDFGIVNAKARMDYNKIPEEQLQLIEDVVLNRRKGAADELIELAAEIKAQADAAKAAAKAGGVAPKKPAAPEWRKESVEERLKYALRKGITDFLQQDIDEALDKYPHAVNVIEGPLMDGMNLVGELFGKGEMFLPQVVKTARTMKSAVSILQPHIEAEKQGGATTAGKILMATVKGDVHDIGKNIVCVVMSCNNYEIIDLGVMVPAEQIVQKAIDEKVDAIGLSGLITPSLEEMVHVAREMQKAGLRIPIMVGGATTSELHVALKIAPEYDGPVIWVKDASLNAGICARFLNEAECPKFEAELRERYEKLRQNYHEEQAKIASLSEARKNKLELF</sequence>
<comment type="function">
    <text evidence="18 21">Catalyzes the transfer of a methyl group from methyl-cobalamin to homocysteine, yielding enzyme-bound cob(I)alamin and methionine. Subsequently, remethylates the cofactor using methyltetrahydrofolate.</text>
</comment>
<evidence type="ECO:0000256" key="15">
    <source>
        <dbReference type="ARBA" id="ARBA00022833"/>
    </source>
</evidence>
<dbReference type="InterPro" id="IPR003759">
    <property type="entry name" value="Cbl-bd_cap"/>
</dbReference>
<dbReference type="PROSITE" id="PS50970">
    <property type="entry name" value="HCY"/>
    <property type="match status" value="1"/>
</dbReference>
<dbReference type="Proteomes" id="UP000284548">
    <property type="component" value="Unassembled WGS sequence"/>
</dbReference>
<evidence type="ECO:0000256" key="11">
    <source>
        <dbReference type="ARBA" id="ARBA00022679"/>
    </source>
</evidence>
<evidence type="ECO:0000313" key="31">
    <source>
        <dbReference type="Proteomes" id="UP000284548"/>
    </source>
</evidence>
<keyword evidence="9 21" id="KW-0028">Amino-acid biosynthesis</keyword>
<comment type="cofactor">
    <cofactor evidence="3 21 22">
        <name>methylcob(III)alamin</name>
        <dbReference type="ChEBI" id="CHEBI:28115"/>
    </cofactor>
</comment>
<comment type="caution">
    <text evidence="30">The sequence shown here is derived from an EMBL/GenBank/DDBJ whole genome shotgun (WGS) entry which is preliminary data.</text>
</comment>
<evidence type="ECO:0000256" key="3">
    <source>
        <dbReference type="ARBA" id="ARBA00001956"/>
    </source>
</evidence>
<comment type="similarity">
    <text evidence="5">Belongs to the vitamin-B12 dependent methionine synthase family.</text>
</comment>
<dbReference type="InterPro" id="IPR036589">
    <property type="entry name" value="HCY_dom_sf"/>
</dbReference>
<dbReference type="SMART" id="SM01018">
    <property type="entry name" value="B12-binding_2"/>
    <property type="match status" value="1"/>
</dbReference>
<dbReference type="CDD" id="cd02069">
    <property type="entry name" value="methionine_synthase_B12_BD"/>
    <property type="match status" value="1"/>
</dbReference>
<evidence type="ECO:0000256" key="6">
    <source>
        <dbReference type="ARBA" id="ARBA00012032"/>
    </source>
</evidence>
<dbReference type="Pfam" id="PF02574">
    <property type="entry name" value="S-methyl_trans"/>
    <property type="match status" value="1"/>
</dbReference>
<dbReference type="PROSITE" id="PS51337">
    <property type="entry name" value="B12_BINDING_NTER"/>
    <property type="match status" value="1"/>
</dbReference>
<evidence type="ECO:0000256" key="9">
    <source>
        <dbReference type="ARBA" id="ARBA00022605"/>
    </source>
</evidence>
<dbReference type="InterPro" id="IPR011005">
    <property type="entry name" value="Dihydropteroate_synth-like_sf"/>
</dbReference>
<dbReference type="EC" id="2.1.1.13" evidence="6 20"/>
<keyword evidence="25" id="KW-0175">Coiled coil</keyword>
<evidence type="ECO:0000256" key="13">
    <source>
        <dbReference type="ARBA" id="ARBA00022723"/>
    </source>
</evidence>
<feature type="binding site" description="axial binding residue" evidence="22">
    <location>
        <position position="771"/>
    </location>
    <ligand>
        <name>methylcob(III)alamin</name>
        <dbReference type="ChEBI" id="CHEBI:28115"/>
    </ligand>
    <ligandPart>
        <name>Co</name>
        <dbReference type="ChEBI" id="CHEBI:27638"/>
    </ligandPart>
</feature>
<evidence type="ECO:0000256" key="12">
    <source>
        <dbReference type="ARBA" id="ARBA00022691"/>
    </source>
</evidence>
<dbReference type="FunFam" id="1.10.1240.10:FF:000001">
    <property type="entry name" value="Methionine synthase"/>
    <property type="match status" value="1"/>
</dbReference>
<dbReference type="SUPFAM" id="SSF47644">
    <property type="entry name" value="Methionine synthase domain"/>
    <property type="match status" value="1"/>
</dbReference>
<evidence type="ECO:0000259" key="29">
    <source>
        <dbReference type="PROSITE" id="PS51337"/>
    </source>
</evidence>
<dbReference type="GO" id="GO:0032259">
    <property type="term" value="P:methylation"/>
    <property type="evidence" value="ECO:0007669"/>
    <property type="project" value="UniProtKB-KW"/>
</dbReference>
<feature type="domain" description="Hcy-binding" evidence="26">
    <location>
        <begin position="1"/>
        <end position="319"/>
    </location>
</feature>
<feature type="domain" description="B12-binding" evidence="28">
    <location>
        <begin position="758"/>
        <end position="893"/>
    </location>
</feature>
<dbReference type="Pfam" id="PF02310">
    <property type="entry name" value="B12-binding"/>
    <property type="match status" value="1"/>
</dbReference>
<dbReference type="Gene3D" id="1.10.1240.10">
    <property type="entry name" value="Methionine synthase domain"/>
    <property type="match status" value="1"/>
</dbReference>
<evidence type="ECO:0000256" key="22">
    <source>
        <dbReference type="PIRSR" id="PIRSR000381-1"/>
    </source>
</evidence>
<evidence type="ECO:0000256" key="21">
    <source>
        <dbReference type="PIRNR" id="PIRNR000381"/>
    </source>
</evidence>
<keyword evidence="10 21" id="KW-0846">Cobalamin</keyword>
<dbReference type="InterPro" id="IPR011822">
    <property type="entry name" value="MetH"/>
</dbReference>
<dbReference type="PROSITE" id="PS50972">
    <property type="entry name" value="PTERIN_BINDING"/>
    <property type="match status" value="1"/>
</dbReference>
<dbReference type="Pfam" id="PF02607">
    <property type="entry name" value="B12-binding_2"/>
    <property type="match status" value="1"/>
</dbReference>
<dbReference type="GO" id="GO:0046653">
    <property type="term" value="P:tetrahydrofolate metabolic process"/>
    <property type="evidence" value="ECO:0007669"/>
    <property type="project" value="TreeGrafter"/>
</dbReference>
<keyword evidence="15 21" id="KW-0862">Zinc</keyword>
<evidence type="ECO:0000256" key="18">
    <source>
        <dbReference type="ARBA" id="ARBA00025552"/>
    </source>
</evidence>
<evidence type="ECO:0000259" key="26">
    <source>
        <dbReference type="PROSITE" id="PS50970"/>
    </source>
</evidence>
<name>A0A3R6GYM7_9BACT</name>
<dbReference type="EMBL" id="QRKB01000001">
    <property type="protein sequence ID" value="RHH85421.1"/>
    <property type="molecule type" value="Genomic_DNA"/>
</dbReference>
<evidence type="ECO:0000256" key="25">
    <source>
        <dbReference type="SAM" id="Coils"/>
    </source>
</evidence>
<feature type="binding site" evidence="23">
    <location>
        <position position="816"/>
    </location>
    <ligand>
        <name>methylcob(III)alamin</name>
        <dbReference type="ChEBI" id="CHEBI:28115"/>
    </ligand>
</feature>
<evidence type="ECO:0000256" key="5">
    <source>
        <dbReference type="ARBA" id="ARBA00010398"/>
    </source>
</evidence>
<comment type="catalytic activity">
    <reaction evidence="1 21">
        <text>(6S)-5-methyl-5,6,7,8-tetrahydrofolate + L-homocysteine = (6S)-5,6,7,8-tetrahydrofolate + L-methionine</text>
        <dbReference type="Rhea" id="RHEA:11172"/>
        <dbReference type="ChEBI" id="CHEBI:18608"/>
        <dbReference type="ChEBI" id="CHEBI:57453"/>
        <dbReference type="ChEBI" id="CHEBI:57844"/>
        <dbReference type="ChEBI" id="CHEBI:58199"/>
        <dbReference type="EC" id="2.1.1.13"/>
    </reaction>
</comment>
<dbReference type="InterPro" id="IPR050554">
    <property type="entry name" value="Met_Synthase/Corrinoid"/>
</dbReference>